<dbReference type="Proteomes" id="UP000243006">
    <property type="component" value="Unassembled WGS sequence"/>
</dbReference>
<gene>
    <name evidence="1" type="ORF">D917_06863</name>
</gene>
<dbReference type="EMBL" id="LVZM01004229">
    <property type="protein sequence ID" value="OUC47550.1"/>
    <property type="molecule type" value="Genomic_DNA"/>
</dbReference>
<proteinExistence type="predicted"/>
<organism evidence="1 2">
    <name type="scientific">Trichinella nativa</name>
    <dbReference type="NCBI Taxonomy" id="6335"/>
    <lineage>
        <taxon>Eukaryota</taxon>
        <taxon>Metazoa</taxon>
        <taxon>Ecdysozoa</taxon>
        <taxon>Nematoda</taxon>
        <taxon>Enoplea</taxon>
        <taxon>Dorylaimia</taxon>
        <taxon>Trichinellida</taxon>
        <taxon>Trichinellidae</taxon>
        <taxon>Trichinella</taxon>
    </lineage>
</organism>
<comment type="caution">
    <text evidence="1">The sequence shown here is derived from an EMBL/GenBank/DDBJ whole genome shotgun (WGS) entry which is preliminary data.</text>
</comment>
<sequence>MQNLEGMKMQISEIFPMSIVQFFQILMVMVMKR</sequence>
<evidence type="ECO:0000313" key="2">
    <source>
        <dbReference type="Proteomes" id="UP000243006"/>
    </source>
</evidence>
<dbReference type="AlphaFoldDB" id="A0A1Y3ERZ6"/>
<evidence type="ECO:0000313" key="1">
    <source>
        <dbReference type="EMBL" id="OUC47550.1"/>
    </source>
</evidence>
<name>A0A1Y3ERZ6_9BILA</name>
<reference evidence="1 2" key="1">
    <citation type="submission" date="2015-04" db="EMBL/GenBank/DDBJ databases">
        <title>Draft genome of the roundworm Trichinella nativa.</title>
        <authorList>
            <person name="Mitreva M."/>
        </authorList>
    </citation>
    <scope>NUCLEOTIDE SEQUENCE [LARGE SCALE GENOMIC DNA]</scope>
    <source>
        <strain evidence="1 2">ISS45</strain>
    </source>
</reference>
<accession>A0A1Y3ERZ6</accession>
<protein>
    <submittedName>
        <fullName evidence="1">Uncharacterized protein</fullName>
    </submittedName>
</protein>